<dbReference type="InterPro" id="IPR009339">
    <property type="entry name" value="DUF998"/>
</dbReference>
<evidence type="ECO:0000313" key="2">
    <source>
        <dbReference type="EMBL" id="NEK60010.1"/>
    </source>
</evidence>
<feature type="transmembrane region" description="Helical" evidence="1">
    <location>
        <begin position="71"/>
        <end position="92"/>
    </location>
</feature>
<feature type="transmembrane region" description="Helical" evidence="1">
    <location>
        <begin position="179"/>
        <end position="199"/>
    </location>
</feature>
<comment type="caution">
    <text evidence="2">The sequence shown here is derived from an EMBL/GenBank/DDBJ whole genome shotgun (WGS) entry which is preliminary data.</text>
</comment>
<dbReference type="EMBL" id="JAAGWF010000023">
    <property type="protein sequence ID" value="NEK60010.1"/>
    <property type="molecule type" value="Genomic_DNA"/>
</dbReference>
<keyword evidence="1" id="KW-0812">Transmembrane</keyword>
<proteinExistence type="predicted"/>
<evidence type="ECO:0000313" key="3">
    <source>
        <dbReference type="Proteomes" id="UP000470246"/>
    </source>
</evidence>
<feature type="transmembrane region" description="Helical" evidence="1">
    <location>
        <begin position="205"/>
        <end position="229"/>
    </location>
</feature>
<dbReference type="RefSeq" id="WP_163483386.1">
    <property type="nucleotide sequence ID" value="NZ_JAAGWF010000023.1"/>
</dbReference>
<dbReference type="Pfam" id="PF06197">
    <property type="entry name" value="DUF998"/>
    <property type="match status" value="1"/>
</dbReference>
<feature type="transmembrane region" description="Helical" evidence="1">
    <location>
        <begin position="30"/>
        <end position="51"/>
    </location>
</feature>
<dbReference type="Proteomes" id="UP000470246">
    <property type="component" value="Unassembled WGS sequence"/>
</dbReference>
<name>A0A7K3W5M7_9ACTN</name>
<feature type="transmembrane region" description="Helical" evidence="1">
    <location>
        <begin position="104"/>
        <end position="124"/>
    </location>
</feature>
<keyword evidence="3" id="KW-1185">Reference proteome</keyword>
<gene>
    <name evidence="2" type="ORF">GCU56_19325</name>
</gene>
<keyword evidence="1" id="KW-0472">Membrane</keyword>
<protein>
    <submittedName>
        <fullName evidence="2">DUF998 domain-containing protein</fullName>
    </submittedName>
</protein>
<feature type="transmembrane region" description="Helical" evidence="1">
    <location>
        <begin position="144"/>
        <end position="167"/>
    </location>
</feature>
<evidence type="ECO:0000256" key="1">
    <source>
        <dbReference type="SAM" id="Phobius"/>
    </source>
</evidence>
<dbReference type="AlphaFoldDB" id="A0A7K3W5M7"/>
<organism evidence="2 3">
    <name type="scientific">Geodermatophilus sabuli</name>
    <dbReference type="NCBI Taxonomy" id="1564158"/>
    <lineage>
        <taxon>Bacteria</taxon>
        <taxon>Bacillati</taxon>
        <taxon>Actinomycetota</taxon>
        <taxon>Actinomycetes</taxon>
        <taxon>Geodermatophilales</taxon>
        <taxon>Geodermatophilaceae</taxon>
        <taxon>Geodermatophilus</taxon>
    </lineage>
</organism>
<reference evidence="2 3" key="1">
    <citation type="submission" date="2020-02" db="EMBL/GenBank/DDBJ databases">
        <title>Geodermatophilus sabuli CPCC 205279 I12A-02694.</title>
        <authorList>
            <person name="Jiang Z."/>
        </authorList>
    </citation>
    <scope>NUCLEOTIDE SEQUENCE [LARGE SCALE GENOMIC DNA]</scope>
    <source>
        <strain evidence="2 3">I12A-02694</strain>
    </source>
</reference>
<keyword evidence="1" id="KW-1133">Transmembrane helix</keyword>
<accession>A0A7K3W5M7</accession>
<sequence length="237" mass="24486">MTSSTTNDVPTASTRAQECFDRPAAVTRSLLGYGPLAGAVYLTSGLIQAQTRDGFDLTRHDLSLLANGPLGWIQITTLVVAGLMTVAAAVGMRRALDDGLAGTWGPGLLAGYGLALVVAGVFVADPMAGFPLGTPDGPPSEPSLSGLLHMAAGGVGFACLVATTFVVARRFARERRAGWAWASRAVGLVVLGGFLGVATGWTSSWAVLGLWVGVVAGWAWIAAVAVLLYRRTPHPRS</sequence>